<dbReference type="PROSITE" id="PS01129">
    <property type="entry name" value="PSI_RLU"/>
    <property type="match status" value="1"/>
</dbReference>
<evidence type="ECO:0000259" key="1">
    <source>
        <dbReference type="Pfam" id="PF00849"/>
    </source>
</evidence>
<protein>
    <submittedName>
        <fullName evidence="2">RluA family pseudouridine synthase</fullName>
    </submittedName>
</protein>
<dbReference type="CDD" id="cd02869">
    <property type="entry name" value="PseudoU_synth_RluA_like"/>
    <property type="match status" value="1"/>
</dbReference>
<proteinExistence type="predicted"/>
<sequence length="232" mass="25686">MSAELVVLYEDNHCLAVAKPAGWLTMGDATGDPTLLNNARHYLRQKFAKPGAVFLGVVHRLDRPVSGVVLFARTSKAAARLSAQFRAGTIEKVYWAVVAGRHVPREGELRHSLVKDAARNRAVVADAETGRDSRLHFHRKGRHGAWVWLEVRPLTGRSHQIRAQLSAAGWPILGDRKYGSREPFVPGAIALHARALTFTHPVRREPVTVVCPLPETWRRFAVLGMEPFFAGG</sequence>
<gene>
    <name evidence="2" type="ORF">ENS64_11700</name>
</gene>
<dbReference type="Gene3D" id="3.30.2350.10">
    <property type="entry name" value="Pseudouridine synthase"/>
    <property type="match status" value="1"/>
</dbReference>
<evidence type="ECO:0000313" key="2">
    <source>
        <dbReference type="EMBL" id="HGT39907.1"/>
    </source>
</evidence>
<dbReference type="PANTHER" id="PTHR21600">
    <property type="entry name" value="MITOCHONDRIAL RNA PSEUDOURIDINE SYNTHASE"/>
    <property type="match status" value="1"/>
</dbReference>
<dbReference type="AlphaFoldDB" id="A0A7C4QP00"/>
<dbReference type="InterPro" id="IPR020103">
    <property type="entry name" value="PsdUridine_synth_cat_dom_sf"/>
</dbReference>
<accession>A0A7C4QP00</accession>
<dbReference type="SUPFAM" id="SSF55120">
    <property type="entry name" value="Pseudouridine synthase"/>
    <property type="match status" value="1"/>
</dbReference>
<comment type="caution">
    <text evidence="2">The sequence shown here is derived from an EMBL/GenBank/DDBJ whole genome shotgun (WGS) entry which is preliminary data.</text>
</comment>
<dbReference type="EMBL" id="DSVQ01000015">
    <property type="protein sequence ID" value="HGT39907.1"/>
    <property type="molecule type" value="Genomic_DNA"/>
</dbReference>
<dbReference type="InterPro" id="IPR050188">
    <property type="entry name" value="RluA_PseudoU_synthase"/>
</dbReference>
<name>A0A7C4QP00_9PLAN</name>
<dbReference type="InterPro" id="IPR006145">
    <property type="entry name" value="PsdUridine_synth_RsuA/RluA"/>
</dbReference>
<dbReference type="GO" id="GO:0001522">
    <property type="term" value="P:pseudouridine synthesis"/>
    <property type="evidence" value="ECO:0007669"/>
    <property type="project" value="InterPro"/>
</dbReference>
<dbReference type="GO" id="GO:0003723">
    <property type="term" value="F:RNA binding"/>
    <property type="evidence" value="ECO:0007669"/>
    <property type="project" value="InterPro"/>
</dbReference>
<dbReference type="GO" id="GO:0009982">
    <property type="term" value="F:pseudouridine synthase activity"/>
    <property type="evidence" value="ECO:0007669"/>
    <property type="project" value="InterPro"/>
</dbReference>
<organism evidence="2">
    <name type="scientific">Schlesneria paludicola</name>
    <dbReference type="NCBI Taxonomy" id="360056"/>
    <lineage>
        <taxon>Bacteria</taxon>
        <taxon>Pseudomonadati</taxon>
        <taxon>Planctomycetota</taxon>
        <taxon>Planctomycetia</taxon>
        <taxon>Planctomycetales</taxon>
        <taxon>Planctomycetaceae</taxon>
        <taxon>Schlesneria</taxon>
    </lineage>
</organism>
<dbReference type="Pfam" id="PF00849">
    <property type="entry name" value="PseudoU_synth_2"/>
    <property type="match status" value="1"/>
</dbReference>
<dbReference type="InterPro" id="IPR006224">
    <property type="entry name" value="PsdUridine_synth_RluA-like_CS"/>
</dbReference>
<dbReference type="GO" id="GO:0140098">
    <property type="term" value="F:catalytic activity, acting on RNA"/>
    <property type="evidence" value="ECO:0007669"/>
    <property type="project" value="UniProtKB-ARBA"/>
</dbReference>
<dbReference type="GO" id="GO:0006396">
    <property type="term" value="P:RNA processing"/>
    <property type="evidence" value="ECO:0007669"/>
    <property type="project" value="UniProtKB-ARBA"/>
</dbReference>
<feature type="domain" description="Pseudouridine synthase RsuA/RluA-like" evidence="1">
    <location>
        <begin position="14"/>
        <end position="167"/>
    </location>
</feature>
<reference evidence="2" key="1">
    <citation type="journal article" date="2020" name="mSystems">
        <title>Genome- and Community-Level Interaction Insights into Carbon Utilization and Element Cycling Functions of Hydrothermarchaeota in Hydrothermal Sediment.</title>
        <authorList>
            <person name="Zhou Z."/>
            <person name="Liu Y."/>
            <person name="Xu W."/>
            <person name="Pan J."/>
            <person name="Luo Z.H."/>
            <person name="Li M."/>
        </authorList>
    </citation>
    <scope>NUCLEOTIDE SEQUENCE [LARGE SCALE GENOMIC DNA]</scope>
    <source>
        <strain evidence="2">SpSt-508</strain>
    </source>
</reference>